<sequence length="109" mass="12839">MKVQSSRLNQSKPQEGSASVAPTLKTKHPVFADLTQQEQGHISSLILYGRDFRAVQQLRNRHACFSIQNWLRDWFLKYTEWCDFFWKAYSRDTILPFSSNKYPHLDQSS</sequence>
<accession>A0ACB8EDP6</accession>
<organism evidence="1 2">
    <name type="scientific">Sphaerodactylus townsendi</name>
    <dbReference type="NCBI Taxonomy" id="933632"/>
    <lineage>
        <taxon>Eukaryota</taxon>
        <taxon>Metazoa</taxon>
        <taxon>Chordata</taxon>
        <taxon>Craniata</taxon>
        <taxon>Vertebrata</taxon>
        <taxon>Euteleostomi</taxon>
        <taxon>Lepidosauria</taxon>
        <taxon>Squamata</taxon>
        <taxon>Bifurcata</taxon>
        <taxon>Gekkota</taxon>
        <taxon>Sphaerodactylidae</taxon>
        <taxon>Sphaerodactylus</taxon>
    </lineage>
</organism>
<protein>
    <submittedName>
        <fullName evidence="1">Uncharacterized protein</fullName>
    </submittedName>
</protein>
<dbReference type="EMBL" id="CM037629">
    <property type="protein sequence ID" value="KAH7990632.1"/>
    <property type="molecule type" value="Genomic_DNA"/>
</dbReference>
<keyword evidence="2" id="KW-1185">Reference proteome</keyword>
<evidence type="ECO:0000313" key="1">
    <source>
        <dbReference type="EMBL" id="KAH7990632.1"/>
    </source>
</evidence>
<reference evidence="1" key="1">
    <citation type="submission" date="2021-08" db="EMBL/GenBank/DDBJ databases">
        <title>The first chromosome-level gecko genome reveals the dynamic sex chromosomes of Neotropical dwarf geckos (Sphaerodactylidae: Sphaerodactylus).</title>
        <authorList>
            <person name="Pinto B.J."/>
            <person name="Keating S.E."/>
            <person name="Gamble T."/>
        </authorList>
    </citation>
    <scope>NUCLEOTIDE SEQUENCE</scope>
    <source>
        <strain evidence="1">TG3544</strain>
    </source>
</reference>
<comment type="caution">
    <text evidence="1">The sequence shown here is derived from an EMBL/GenBank/DDBJ whole genome shotgun (WGS) entry which is preliminary data.</text>
</comment>
<dbReference type="Proteomes" id="UP000827872">
    <property type="component" value="Linkage Group LG16"/>
</dbReference>
<gene>
    <name evidence="1" type="ORF">K3G42_009462</name>
</gene>
<name>A0ACB8EDP6_9SAUR</name>
<evidence type="ECO:0000313" key="2">
    <source>
        <dbReference type="Proteomes" id="UP000827872"/>
    </source>
</evidence>
<proteinExistence type="predicted"/>